<evidence type="ECO:0000256" key="2">
    <source>
        <dbReference type="ARBA" id="ARBA00004401"/>
    </source>
</evidence>
<evidence type="ECO:0000256" key="5">
    <source>
        <dbReference type="ARBA" id="ARBA00022723"/>
    </source>
</evidence>
<evidence type="ECO:0000256" key="1">
    <source>
        <dbReference type="ARBA" id="ARBA00001947"/>
    </source>
</evidence>
<keyword evidence="9" id="KW-0732">Signal</keyword>
<name>A0A8J2KTM1_9HEXA</name>
<accession>A0A8J2KTM1</accession>
<dbReference type="PROSITE" id="PS51885">
    <property type="entry name" value="NEPRILYSIN"/>
    <property type="match status" value="1"/>
</dbReference>
<dbReference type="GO" id="GO:0005886">
    <property type="term" value="C:plasma membrane"/>
    <property type="evidence" value="ECO:0007669"/>
    <property type="project" value="UniProtKB-SubCell"/>
</dbReference>
<dbReference type="GO" id="GO:0016485">
    <property type="term" value="P:protein processing"/>
    <property type="evidence" value="ECO:0007669"/>
    <property type="project" value="TreeGrafter"/>
</dbReference>
<proteinExistence type="inferred from homology"/>
<dbReference type="EMBL" id="CAJVCH010456354">
    <property type="protein sequence ID" value="CAG7819681.1"/>
    <property type="molecule type" value="Genomic_DNA"/>
</dbReference>
<dbReference type="Pfam" id="PF01431">
    <property type="entry name" value="Peptidase_M13"/>
    <property type="match status" value="1"/>
</dbReference>
<dbReference type="Proteomes" id="UP000708208">
    <property type="component" value="Unassembled WGS sequence"/>
</dbReference>
<dbReference type="InterPro" id="IPR000718">
    <property type="entry name" value="Peptidase_M13"/>
</dbReference>
<evidence type="ECO:0000256" key="3">
    <source>
        <dbReference type="ARBA" id="ARBA00007357"/>
    </source>
</evidence>
<dbReference type="InterPro" id="IPR018497">
    <property type="entry name" value="Peptidase_M13_C"/>
</dbReference>
<dbReference type="PANTHER" id="PTHR11733:SF167">
    <property type="entry name" value="FI17812P1-RELATED"/>
    <property type="match status" value="1"/>
</dbReference>
<evidence type="ECO:0008006" key="14">
    <source>
        <dbReference type="Google" id="ProtNLM"/>
    </source>
</evidence>
<evidence type="ECO:0000256" key="9">
    <source>
        <dbReference type="SAM" id="SignalP"/>
    </source>
</evidence>
<keyword evidence="7" id="KW-0862">Zinc</keyword>
<evidence type="ECO:0000256" key="8">
    <source>
        <dbReference type="ARBA" id="ARBA00023049"/>
    </source>
</evidence>
<organism evidence="12 13">
    <name type="scientific">Allacma fusca</name>
    <dbReference type="NCBI Taxonomy" id="39272"/>
    <lineage>
        <taxon>Eukaryota</taxon>
        <taxon>Metazoa</taxon>
        <taxon>Ecdysozoa</taxon>
        <taxon>Arthropoda</taxon>
        <taxon>Hexapoda</taxon>
        <taxon>Collembola</taxon>
        <taxon>Symphypleona</taxon>
        <taxon>Sminthuridae</taxon>
        <taxon>Allacma</taxon>
    </lineage>
</organism>
<dbReference type="GO" id="GO:0046872">
    <property type="term" value="F:metal ion binding"/>
    <property type="evidence" value="ECO:0007669"/>
    <property type="project" value="UniProtKB-KW"/>
</dbReference>
<comment type="similarity">
    <text evidence="3">Belongs to the peptidase M13 family.</text>
</comment>
<evidence type="ECO:0000256" key="7">
    <source>
        <dbReference type="ARBA" id="ARBA00022833"/>
    </source>
</evidence>
<comment type="cofactor">
    <cofactor evidence="1">
        <name>Zn(2+)</name>
        <dbReference type="ChEBI" id="CHEBI:29105"/>
    </cofactor>
</comment>
<keyword evidence="5" id="KW-0479">Metal-binding</keyword>
<keyword evidence="8" id="KW-0482">Metalloprotease</keyword>
<keyword evidence="4" id="KW-0645">Protease</keyword>
<feature type="domain" description="Peptidase M13 N-terminal" evidence="11">
    <location>
        <begin position="59"/>
        <end position="473"/>
    </location>
</feature>
<dbReference type="CDD" id="cd08662">
    <property type="entry name" value="M13"/>
    <property type="match status" value="1"/>
</dbReference>
<dbReference type="Pfam" id="PF05649">
    <property type="entry name" value="Peptidase_M13_N"/>
    <property type="match status" value="1"/>
</dbReference>
<evidence type="ECO:0000259" key="10">
    <source>
        <dbReference type="Pfam" id="PF01431"/>
    </source>
</evidence>
<dbReference type="AlphaFoldDB" id="A0A8J2KTM1"/>
<dbReference type="OrthoDB" id="6475849at2759"/>
<feature type="signal peptide" evidence="9">
    <location>
        <begin position="1"/>
        <end position="26"/>
    </location>
</feature>
<keyword evidence="6" id="KW-0378">Hydrolase</keyword>
<gene>
    <name evidence="12" type="ORF">AFUS01_LOCUS30112</name>
</gene>
<sequence length="736" mass="83188">MANFELIVSSLIGLLDLLVFSFNGAGKDSVINKEKICHSKLCENAASAIKTSIDVSINPCDNFYDFACGKWIQHNPIPPGEVQFGQLEKRMKVLNGYLQEILSSPDKPQDSVQLKRAKDFYGDCIDTGKMNSRGLTPLISLIEALGGWPLIGNWGGEFKLSEVLYKTRGILNNGRMSGAARQGILFSIYAASEQEGVRPKAIFLNPPSLFMSLEVLNDLEGESHQEKVQATRNFMKGVILEIKAAMNEPIEDETLLDESIDKVIEFESELADSIADVNTMFVQTSYLTIEDFQSSYFANRSLNSWAQIDWQSLLNQYFSSKAYIDPSMHIVLFQPNYFENLQTIVSDTSVETITNYIIWRVVAALVTETTDNMRELQFRYAQESLGLTEPFKRSKTCAEAGADKEARYYYWGYAIVSEYTSKYFSPENRHHMSSMVNYIREALLKLIEESQWLSLESKETVGFYARQMEQSVAYADWTTNSTALDEFYHGLELLGKGHHFENHVSFRNWQVDKELEKLGIPVSQVKTDLSPLDIQAHFDGSKNMMVFTAGIAGPPFYYSADAPAFLNFATMGHIISHELTHSFYGTIDQHVTPTAEEFHAKGQIDTCVRQSYFGLEGSNEIYNGTHWTLEEDNADVGGIHMAYSAYKNWLAEHAVEDKILPGLEEFTPHQLFFLSMAQMWCENVNASSIRKIILREAHAPGRFRALGPLMNSAYFTQAWNCPLNSGMNPTEKCGIW</sequence>
<comment type="subcellular location">
    <subcellularLocation>
        <location evidence="2">Cell membrane</location>
        <topology evidence="2">Single-pass type II membrane protein</topology>
    </subcellularLocation>
</comment>
<comment type="caution">
    <text evidence="12">The sequence shown here is derived from an EMBL/GenBank/DDBJ whole genome shotgun (WGS) entry which is preliminary data.</text>
</comment>
<evidence type="ECO:0000256" key="6">
    <source>
        <dbReference type="ARBA" id="ARBA00022801"/>
    </source>
</evidence>
<evidence type="ECO:0000259" key="11">
    <source>
        <dbReference type="Pfam" id="PF05649"/>
    </source>
</evidence>
<keyword evidence="13" id="KW-1185">Reference proteome</keyword>
<dbReference type="GO" id="GO:0004222">
    <property type="term" value="F:metalloendopeptidase activity"/>
    <property type="evidence" value="ECO:0007669"/>
    <property type="project" value="InterPro"/>
</dbReference>
<feature type="chain" id="PRO_5035173717" description="Endothelin-converting enzyme 1" evidence="9">
    <location>
        <begin position="27"/>
        <end position="736"/>
    </location>
</feature>
<reference evidence="12" key="1">
    <citation type="submission" date="2021-06" db="EMBL/GenBank/DDBJ databases">
        <authorList>
            <person name="Hodson N. C."/>
            <person name="Mongue J. A."/>
            <person name="Jaron S. K."/>
        </authorList>
    </citation>
    <scope>NUCLEOTIDE SEQUENCE</scope>
</reference>
<evidence type="ECO:0000313" key="12">
    <source>
        <dbReference type="EMBL" id="CAG7819681.1"/>
    </source>
</evidence>
<feature type="domain" description="Peptidase M13 C-terminal" evidence="10">
    <location>
        <begin position="536"/>
        <end position="734"/>
    </location>
</feature>
<protein>
    <recommendedName>
        <fullName evidence="14">Endothelin-converting enzyme 1</fullName>
    </recommendedName>
</protein>
<evidence type="ECO:0000256" key="4">
    <source>
        <dbReference type="ARBA" id="ARBA00022670"/>
    </source>
</evidence>
<evidence type="ECO:0000313" key="13">
    <source>
        <dbReference type="Proteomes" id="UP000708208"/>
    </source>
</evidence>
<dbReference type="InterPro" id="IPR008753">
    <property type="entry name" value="Peptidase_M13_N"/>
</dbReference>
<dbReference type="PANTHER" id="PTHR11733">
    <property type="entry name" value="ZINC METALLOPROTEASE FAMILY M13 NEPRILYSIN-RELATED"/>
    <property type="match status" value="1"/>
</dbReference>